<evidence type="ECO:0000256" key="9">
    <source>
        <dbReference type="SAM" id="MobiDB-lite"/>
    </source>
</evidence>
<dbReference type="UniPathway" id="UPA00222"/>
<evidence type="ECO:0000256" key="4">
    <source>
        <dbReference type="ARBA" id="ARBA00022692"/>
    </source>
</evidence>
<feature type="compositionally biased region" description="Basic and acidic residues" evidence="9">
    <location>
        <begin position="356"/>
        <end position="368"/>
    </location>
</feature>
<feature type="transmembrane region" description="Helical" evidence="10">
    <location>
        <begin position="262"/>
        <end position="284"/>
    </location>
</feature>
<keyword evidence="6" id="KW-0443">Lipid metabolism</keyword>
<evidence type="ECO:0000256" key="2">
    <source>
        <dbReference type="ARBA" id="ARBA00004760"/>
    </source>
</evidence>
<dbReference type="Pfam" id="PF03798">
    <property type="entry name" value="TRAM_LAG1_CLN8"/>
    <property type="match status" value="1"/>
</dbReference>
<sequence>MSTIEFILDSFWNSQIWLPPNVTWKDLEPNDDIAYANYRHLILPLPMAFVMLMFRFTLERYLFAPLGVFLGIKTRKKRHLAPNEALKKVAHVNRKLTHSELVGLSKRLDLSERQVERLLRQQHAQYKPSTLTKFCETSWRFLYYLSSFLFGVFCLWDKPWLWDINNCWTNYPHQSVPDDCWWYYMMSLTFYWALAASQFFDVQRKDFWPMFIHHITTICLLSFSWVCNMVRIGTLVLLIHDCADIFLEAAKMAKYAKYQKTCDGIFVIFALLWIITRIGIYPFWILHNSLIGAPKLVEMFPAYYIFNSMLLILLFLHVIWTCIILKLAYKFLFSGQCEGDLRSSSSEAEEDSANGLREESTYKSHNID</sequence>
<accession>A0A7R9CM51</accession>
<dbReference type="AlphaFoldDB" id="A0A7R9CM51"/>
<dbReference type="CDD" id="cd00086">
    <property type="entry name" value="homeodomain"/>
    <property type="match status" value="1"/>
</dbReference>
<organism evidence="12">
    <name type="scientific">Timema cristinae</name>
    <name type="common">Walking stick</name>
    <dbReference type="NCBI Taxonomy" id="61476"/>
    <lineage>
        <taxon>Eukaryota</taxon>
        <taxon>Metazoa</taxon>
        <taxon>Ecdysozoa</taxon>
        <taxon>Arthropoda</taxon>
        <taxon>Hexapoda</taxon>
        <taxon>Insecta</taxon>
        <taxon>Pterygota</taxon>
        <taxon>Neoptera</taxon>
        <taxon>Polyneoptera</taxon>
        <taxon>Phasmatodea</taxon>
        <taxon>Timematodea</taxon>
        <taxon>Timematoidea</taxon>
        <taxon>Timematidae</taxon>
        <taxon>Timema</taxon>
    </lineage>
</organism>
<dbReference type="InterPro" id="IPR006634">
    <property type="entry name" value="TLC-dom"/>
</dbReference>
<evidence type="ECO:0000256" key="1">
    <source>
        <dbReference type="ARBA" id="ARBA00004141"/>
    </source>
</evidence>
<keyword evidence="7 8" id="KW-0472">Membrane</keyword>
<comment type="pathway">
    <text evidence="3">Sphingolipid metabolism.</text>
</comment>
<feature type="domain" description="TLC" evidence="11">
    <location>
        <begin position="132"/>
        <end position="333"/>
    </location>
</feature>
<evidence type="ECO:0000256" key="7">
    <source>
        <dbReference type="ARBA" id="ARBA00023136"/>
    </source>
</evidence>
<dbReference type="InterPro" id="IPR001356">
    <property type="entry name" value="HD"/>
</dbReference>
<proteinExistence type="predicted"/>
<evidence type="ECO:0000259" key="11">
    <source>
        <dbReference type="PROSITE" id="PS50922"/>
    </source>
</evidence>
<feature type="transmembrane region" description="Helical" evidence="10">
    <location>
        <begin position="304"/>
        <end position="325"/>
    </location>
</feature>
<dbReference type="GO" id="GO:0003677">
    <property type="term" value="F:DNA binding"/>
    <property type="evidence" value="ECO:0007669"/>
    <property type="project" value="InterPro"/>
</dbReference>
<evidence type="ECO:0000256" key="6">
    <source>
        <dbReference type="ARBA" id="ARBA00023098"/>
    </source>
</evidence>
<evidence type="ECO:0000256" key="3">
    <source>
        <dbReference type="ARBA" id="ARBA00004991"/>
    </source>
</evidence>
<evidence type="ECO:0000313" key="12">
    <source>
        <dbReference type="EMBL" id="CAD7398251.1"/>
    </source>
</evidence>
<dbReference type="PIRSF" id="PIRSF005225">
    <property type="entry name" value="LAG1_LAC1"/>
    <property type="match status" value="1"/>
</dbReference>
<dbReference type="SMART" id="SM00724">
    <property type="entry name" value="TLC"/>
    <property type="match status" value="1"/>
</dbReference>
<keyword evidence="4 8" id="KW-0812">Transmembrane</keyword>
<evidence type="ECO:0000256" key="10">
    <source>
        <dbReference type="SAM" id="Phobius"/>
    </source>
</evidence>
<name>A0A7R9CM51_TIMCR</name>
<dbReference type="PROSITE" id="PS50922">
    <property type="entry name" value="TLC"/>
    <property type="match status" value="1"/>
</dbReference>
<dbReference type="InterPro" id="IPR016439">
    <property type="entry name" value="Lag1/Lac1-like"/>
</dbReference>
<feature type="transmembrane region" description="Helical" evidence="10">
    <location>
        <begin position="141"/>
        <end position="161"/>
    </location>
</feature>
<dbReference type="GO" id="GO:0016020">
    <property type="term" value="C:membrane"/>
    <property type="evidence" value="ECO:0007669"/>
    <property type="project" value="UniProtKB-SubCell"/>
</dbReference>
<gene>
    <name evidence="12" type="ORF">TCEB3V08_LOCUS4425</name>
</gene>
<comment type="subcellular location">
    <subcellularLocation>
        <location evidence="1">Membrane</location>
        <topology evidence="1">Multi-pass membrane protein</topology>
    </subcellularLocation>
</comment>
<dbReference type="EMBL" id="OC317653">
    <property type="protein sequence ID" value="CAD7398251.1"/>
    <property type="molecule type" value="Genomic_DNA"/>
</dbReference>
<evidence type="ECO:0000256" key="5">
    <source>
        <dbReference type="ARBA" id="ARBA00022989"/>
    </source>
</evidence>
<dbReference type="GO" id="GO:0046513">
    <property type="term" value="P:ceramide biosynthetic process"/>
    <property type="evidence" value="ECO:0007669"/>
    <property type="project" value="InterPro"/>
</dbReference>
<feature type="transmembrane region" description="Helical" evidence="10">
    <location>
        <begin position="47"/>
        <end position="72"/>
    </location>
</feature>
<protein>
    <recommendedName>
        <fullName evidence="11">TLC domain-containing protein</fullName>
    </recommendedName>
</protein>
<keyword evidence="5 10" id="KW-1133">Transmembrane helix</keyword>
<feature type="transmembrane region" description="Helical" evidence="10">
    <location>
        <begin position="181"/>
        <end position="200"/>
    </location>
</feature>
<feature type="region of interest" description="Disordered" evidence="9">
    <location>
        <begin position="344"/>
        <end position="368"/>
    </location>
</feature>
<dbReference type="PANTHER" id="PTHR12560">
    <property type="entry name" value="LONGEVITY ASSURANCE FACTOR 1 LAG1"/>
    <property type="match status" value="1"/>
</dbReference>
<evidence type="ECO:0000256" key="8">
    <source>
        <dbReference type="PROSITE-ProRule" id="PRU00205"/>
    </source>
</evidence>
<dbReference type="GO" id="GO:0050291">
    <property type="term" value="F:sphingosine N-acyltransferase activity"/>
    <property type="evidence" value="ECO:0007669"/>
    <property type="project" value="InterPro"/>
</dbReference>
<dbReference type="PANTHER" id="PTHR12560:SF0">
    <property type="entry name" value="LD18904P"/>
    <property type="match status" value="1"/>
</dbReference>
<comment type="pathway">
    <text evidence="2">Lipid metabolism; sphingolipid metabolism.</text>
</comment>
<reference evidence="12" key="1">
    <citation type="submission" date="2020-11" db="EMBL/GenBank/DDBJ databases">
        <authorList>
            <person name="Tran Van P."/>
        </authorList>
    </citation>
    <scope>NUCLEOTIDE SEQUENCE</scope>
</reference>
<dbReference type="Gene3D" id="1.10.10.60">
    <property type="entry name" value="Homeodomain-like"/>
    <property type="match status" value="1"/>
</dbReference>